<dbReference type="PANTHER" id="PTHR42879">
    <property type="entry name" value="3-OXOACYL-(ACYL-CARRIER-PROTEIN) REDUCTASE"/>
    <property type="match status" value="1"/>
</dbReference>
<dbReference type="PROSITE" id="PS00061">
    <property type="entry name" value="ADH_SHORT"/>
    <property type="match status" value="1"/>
</dbReference>
<comment type="similarity">
    <text evidence="1">Belongs to the short-chain dehydrogenases/reductases (SDR) family.</text>
</comment>
<proteinExistence type="inferred from homology"/>
<dbReference type="NCBIfam" id="NF009466">
    <property type="entry name" value="PRK12826.1-2"/>
    <property type="match status" value="1"/>
</dbReference>
<evidence type="ECO:0000313" key="3">
    <source>
        <dbReference type="Proteomes" id="UP001374803"/>
    </source>
</evidence>
<dbReference type="Pfam" id="PF13561">
    <property type="entry name" value="adh_short_C2"/>
    <property type="match status" value="1"/>
</dbReference>
<accession>A0ABZ2LGC0</accession>
<dbReference type="PRINTS" id="PR00080">
    <property type="entry name" value="SDRFAMILY"/>
</dbReference>
<gene>
    <name evidence="2" type="ORF">LVJ94_22485</name>
</gene>
<reference evidence="2" key="1">
    <citation type="submission" date="2021-12" db="EMBL/GenBank/DDBJ databases">
        <title>Discovery of the Pendulisporaceae a myxobacterial family with distinct sporulation behavior and unique specialized metabolism.</title>
        <authorList>
            <person name="Garcia R."/>
            <person name="Popoff A."/>
            <person name="Bader C.D."/>
            <person name="Loehr J."/>
            <person name="Walesch S."/>
            <person name="Walt C."/>
            <person name="Boldt J."/>
            <person name="Bunk B."/>
            <person name="Haeckl F.J.F.P.J."/>
            <person name="Gunesch A.P."/>
            <person name="Birkelbach J."/>
            <person name="Nuebel U."/>
            <person name="Pietschmann T."/>
            <person name="Bach T."/>
            <person name="Mueller R."/>
        </authorList>
    </citation>
    <scope>NUCLEOTIDE SEQUENCE</scope>
    <source>
        <strain evidence="2">MSr11367</strain>
    </source>
</reference>
<evidence type="ECO:0000313" key="2">
    <source>
        <dbReference type="EMBL" id="WXB09983.1"/>
    </source>
</evidence>
<dbReference type="NCBIfam" id="NF005559">
    <property type="entry name" value="PRK07231.1"/>
    <property type="match status" value="1"/>
</dbReference>
<name>A0ABZ2LGC0_9BACT</name>
<dbReference type="InterPro" id="IPR020904">
    <property type="entry name" value="Sc_DH/Rdtase_CS"/>
</dbReference>
<evidence type="ECO:0000256" key="1">
    <source>
        <dbReference type="ARBA" id="ARBA00006484"/>
    </source>
</evidence>
<keyword evidence="3" id="KW-1185">Reference proteome</keyword>
<dbReference type="InterPro" id="IPR002347">
    <property type="entry name" value="SDR_fam"/>
</dbReference>
<dbReference type="PRINTS" id="PR00081">
    <property type="entry name" value="GDHRDH"/>
</dbReference>
<dbReference type="Gene3D" id="3.40.50.720">
    <property type="entry name" value="NAD(P)-binding Rossmann-like Domain"/>
    <property type="match status" value="1"/>
</dbReference>
<dbReference type="RefSeq" id="WP_394839657.1">
    <property type="nucleotide sequence ID" value="NZ_CP089929.1"/>
</dbReference>
<dbReference type="PANTHER" id="PTHR42879:SF2">
    <property type="entry name" value="3-OXOACYL-[ACYL-CARRIER-PROTEIN] REDUCTASE FABG"/>
    <property type="match status" value="1"/>
</dbReference>
<organism evidence="2 3">
    <name type="scientific">Pendulispora rubella</name>
    <dbReference type="NCBI Taxonomy" id="2741070"/>
    <lineage>
        <taxon>Bacteria</taxon>
        <taxon>Pseudomonadati</taxon>
        <taxon>Myxococcota</taxon>
        <taxon>Myxococcia</taxon>
        <taxon>Myxococcales</taxon>
        <taxon>Sorangiineae</taxon>
        <taxon>Pendulisporaceae</taxon>
        <taxon>Pendulispora</taxon>
    </lineage>
</organism>
<dbReference type="Proteomes" id="UP001374803">
    <property type="component" value="Chromosome"/>
</dbReference>
<dbReference type="InterPro" id="IPR036291">
    <property type="entry name" value="NAD(P)-bd_dom_sf"/>
</dbReference>
<protein>
    <submittedName>
        <fullName evidence="2">3-oxoacyl-ACP reductase FabG</fullName>
    </submittedName>
</protein>
<dbReference type="EMBL" id="CP089983">
    <property type="protein sequence ID" value="WXB09983.1"/>
    <property type="molecule type" value="Genomic_DNA"/>
</dbReference>
<sequence length="255" mass="26428">MYKYSDIVGKVALVTGAASGIGKAAVLALAEQGARVAINYFRNEKGAEETRQQILAAGGHAITVRADVTHPDDVQRAAAGVAAELGPIDILVNNAGSLVERLRLMDMSEARWDDVVDLNLKSAFFCAQSVASSMIERRTGAIVNVSSIAGRNGGALGSIHYSSAKGGLISMTKGLAKELAPHGVRVNAVSPGVIDTAFHERFSTPDAMKAYANAIPVGRVGSPAEVASVIAFLASDASSYVVGETIEVNGGMLMD</sequence>
<dbReference type="InterPro" id="IPR050259">
    <property type="entry name" value="SDR"/>
</dbReference>
<dbReference type="SUPFAM" id="SSF51735">
    <property type="entry name" value="NAD(P)-binding Rossmann-fold domains"/>
    <property type="match status" value="1"/>
</dbReference>